<dbReference type="InterPro" id="IPR036047">
    <property type="entry name" value="F-box-like_dom_sf"/>
</dbReference>
<dbReference type="EMBL" id="BQKI01000098">
    <property type="protein sequence ID" value="GJN39615.1"/>
    <property type="molecule type" value="Genomic_DNA"/>
</dbReference>
<accession>A0AAV5FYI9</accession>
<comment type="caution">
    <text evidence="1">The sequence shown here is derived from an EMBL/GenBank/DDBJ whole genome shotgun (WGS) entry which is preliminary data.</text>
</comment>
<dbReference type="SUPFAM" id="SSF81383">
    <property type="entry name" value="F-box domain"/>
    <property type="match status" value="1"/>
</dbReference>
<dbReference type="Proteomes" id="UP001054889">
    <property type="component" value="Unassembled WGS sequence"/>
</dbReference>
<sequence>MPELEEEILVRIPPEDADSFISASLVSKTWMNIVFNPHFVRRYRARYWTPPALVGFFQNFRFGDPKDYLERFVSGIHSTPLVEPERRLLNSQDVQDFLYPDVPVDPNPNAKVVLDCRHGRVLLYSMPENHLSVWDPVTFDQEVLPAIPFTSDYSSGAVLCVNPGCDHRLCRRVGHQNEERMPSLHELRDSCAGLSKRLFKTGLSKSSEEFNVISQDVDSRL</sequence>
<evidence type="ECO:0008006" key="3">
    <source>
        <dbReference type="Google" id="ProtNLM"/>
    </source>
</evidence>
<reference evidence="1" key="1">
    <citation type="journal article" date="2018" name="DNA Res.">
        <title>Multiple hybrid de novo genome assembly of finger millet, an orphan allotetraploid crop.</title>
        <authorList>
            <person name="Hatakeyama M."/>
            <person name="Aluri S."/>
            <person name="Balachadran M.T."/>
            <person name="Sivarajan S.R."/>
            <person name="Patrignani A."/>
            <person name="Gruter S."/>
            <person name="Poveda L."/>
            <person name="Shimizu-Inatsugi R."/>
            <person name="Baeten J."/>
            <person name="Francoijs K.J."/>
            <person name="Nataraja K.N."/>
            <person name="Reddy Y.A.N."/>
            <person name="Phadnis S."/>
            <person name="Ravikumar R.L."/>
            <person name="Schlapbach R."/>
            <person name="Sreeman S.M."/>
            <person name="Shimizu K.K."/>
        </authorList>
    </citation>
    <scope>NUCLEOTIDE SEQUENCE</scope>
</reference>
<organism evidence="1 2">
    <name type="scientific">Eleusine coracana subsp. coracana</name>
    <dbReference type="NCBI Taxonomy" id="191504"/>
    <lineage>
        <taxon>Eukaryota</taxon>
        <taxon>Viridiplantae</taxon>
        <taxon>Streptophyta</taxon>
        <taxon>Embryophyta</taxon>
        <taxon>Tracheophyta</taxon>
        <taxon>Spermatophyta</taxon>
        <taxon>Magnoliopsida</taxon>
        <taxon>Liliopsida</taxon>
        <taxon>Poales</taxon>
        <taxon>Poaceae</taxon>
        <taxon>PACMAD clade</taxon>
        <taxon>Chloridoideae</taxon>
        <taxon>Cynodonteae</taxon>
        <taxon>Eleusininae</taxon>
        <taxon>Eleusine</taxon>
    </lineage>
</organism>
<dbReference type="AlphaFoldDB" id="A0AAV5FYI9"/>
<dbReference type="PANTHER" id="PTHR32133">
    <property type="entry name" value="OS07G0120400 PROTEIN"/>
    <property type="match status" value="1"/>
</dbReference>
<evidence type="ECO:0000313" key="2">
    <source>
        <dbReference type="Proteomes" id="UP001054889"/>
    </source>
</evidence>
<keyword evidence="2" id="KW-1185">Reference proteome</keyword>
<gene>
    <name evidence="1" type="primary">gb28745</name>
    <name evidence="1" type="ORF">PR202_gb28745</name>
</gene>
<proteinExistence type="predicted"/>
<name>A0AAV5FYI9_ELECO</name>
<evidence type="ECO:0000313" key="1">
    <source>
        <dbReference type="EMBL" id="GJN39615.1"/>
    </source>
</evidence>
<reference evidence="1" key="2">
    <citation type="submission" date="2021-12" db="EMBL/GenBank/DDBJ databases">
        <title>Resequencing data analysis of finger millet.</title>
        <authorList>
            <person name="Hatakeyama M."/>
            <person name="Aluri S."/>
            <person name="Balachadran M.T."/>
            <person name="Sivarajan S.R."/>
            <person name="Poveda L."/>
            <person name="Shimizu-Inatsugi R."/>
            <person name="Schlapbach R."/>
            <person name="Sreeman S.M."/>
            <person name="Shimizu K.K."/>
        </authorList>
    </citation>
    <scope>NUCLEOTIDE SEQUENCE</scope>
</reference>
<protein>
    <recommendedName>
        <fullName evidence="3">F-box domain-containing protein</fullName>
    </recommendedName>
</protein>
<dbReference type="PANTHER" id="PTHR32133:SF291">
    <property type="entry name" value="F-BOX DOMAIN-CONTAINING PROTEIN"/>
    <property type="match status" value="1"/>
</dbReference>